<protein>
    <submittedName>
        <fullName evidence="1">Uncharacterized protein</fullName>
    </submittedName>
</protein>
<sequence>MSTSIVREDHTHWACAHPLRDDATVNCLAGNAMCVNICQTCHLPRAVDSEALNQDGDQIGTLVRIDGNGTEWWEYNA</sequence>
<proteinExistence type="predicted"/>
<dbReference type="EMBL" id="JAZAVK010000012">
    <property type="protein sequence ID" value="KAK7431330.1"/>
    <property type="molecule type" value="Genomic_DNA"/>
</dbReference>
<evidence type="ECO:0000313" key="1">
    <source>
        <dbReference type="EMBL" id="KAK7431330.1"/>
    </source>
</evidence>
<organism evidence="1 2">
    <name type="scientific">Neonectria magnoliae</name>
    <dbReference type="NCBI Taxonomy" id="2732573"/>
    <lineage>
        <taxon>Eukaryota</taxon>
        <taxon>Fungi</taxon>
        <taxon>Dikarya</taxon>
        <taxon>Ascomycota</taxon>
        <taxon>Pezizomycotina</taxon>
        <taxon>Sordariomycetes</taxon>
        <taxon>Hypocreomycetidae</taxon>
        <taxon>Hypocreales</taxon>
        <taxon>Nectriaceae</taxon>
        <taxon>Neonectria</taxon>
    </lineage>
</organism>
<dbReference type="Proteomes" id="UP001498421">
    <property type="component" value="Unassembled WGS sequence"/>
</dbReference>
<keyword evidence="2" id="KW-1185">Reference proteome</keyword>
<accession>A0ABR1IE36</accession>
<evidence type="ECO:0000313" key="2">
    <source>
        <dbReference type="Proteomes" id="UP001498421"/>
    </source>
</evidence>
<name>A0ABR1IE36_9HYPO</name>
<comment type="caution">
    <text evidence="1">The sequence shown here is derived from an EMBL/GenBank/DDBJ whole genome shotgun (WGS) entry which is preliminary data.</text>
</comment>
<reference evidence="1 2" key="1">
    <citation type="journal article" date="2025" name="Microbiol. Resour. Announc.">
        <title>Draft genome sequences for Neonectria magnoliae and Neonectria punicea, canker pathogens of Liriodendron tulipifera and Acer saccharum in West Virginia.</title>
        <authorList>
            <person name="Petronek H.M."/>
            <person name="Kasson M.T."/>
            <person name="Metheny A.M."/>
            <person name="Stauder C.M."/>
            <person name="Lovett B."/>
            <person name="Lynch S.C."/>
            <person name="Garnas J.R."/>
            <person name="Kasson L.R."/>
            <person name="Stajich J.E."/>
        </authorList>
    </citation>
    <scope>NUCLEOTIDE SEQUENCE [LARGE SCALE GENOMIC DNA]</scope>
    <source>
        <strain evidence="1 2">NRRL 64651</strain>
    </source>
</reference>
<gene>
    <name evidence="1" type="ORF">QQZ08_002101</name>
</gene>